<feature type="region of interest" description="Disordered" evidence="2">
    <location>
        <begin position="334"/>
        <end position="358"/>
    </location>
</feature>
<reference evidence="3" key="1">
    <citation type="submission" date="2011-02" db="EMBL/GenBank/DDBJ databases">
        <authorList>
            <person name="Aslett M."/>
        </authorList>
    </citation>
    <scope>NUCLEOTIDE SEQUENCE</scope>
    <source>
        <strain evidence="3">Liverpool</strain>
    </source>
</reference>
<feature type="compositionally biased region" description="Low complexity" evidence="2">
    <location>
        <begin position="338"/>
        <end position="352"/>
    </location>
</feature>
<accession>F0V9U9</accession>
<feature type="region of interest" description="Disordered" evidence="2">
    <location>
        <begin position="425"/>
        <end position="473"/>
    </location>
</feature>
<feature type="region of interest" description="Disordered" evidence="2">
    <location>
        <begin position="1245"/>
        <end position="1266"/>
    </location>
</feature>
<feature type="compositionally biased region" description="Low complexity" evidence="2">
    <location>
        <begin position="2364"/>
        <end position="2386"/>
    </location>
</feature>
<feature type="coiled-coil region" evidence="1">
    <location>
        <begin position="177"/>
        <end position="204"/>
    </location>
</feature>
<feature type="compositionally biased region" description="Low complexity" evidence="2">
    <location>
        <begin position="1580"/>
        <end position="1606"/>
    </location>
</feature>
<keyword evidence="1" id="KW-0175">Coiled coil</keyword>
<reference evidence="5" key="3">
    <citation type="journal article" date="2012" name="PLoS Pathog.">
        <title>Comparative genomics of the apicomplexan parasites Toxoplasma gondii and Neospora caninum: Coccidia differing in host range and transmission strategy.</title>
        <authorList>
            <person name="Reid A.J."/>
            <person name="Vermont S.J."/>
            <person name="Cotton J.A."/>
            <person name="Harris D."/>
            <person name="Hill-Cawthorne G.A."/>
            <person name="Konen-Waisman S."/>
            <person name="Latham S.M."/>
            <person name="Mourier T."/>
            <person name="Norton R."/>
            <person name="Quail M.A."/>
            <person name="Sanders M."/>
            <person name="Shanmugam D."/>
            <person name="Sohal A."/>
            <person name="Wasmuth J.D."/>
            <person name="Brunk B."/>
            <person name="Grigg M.E."/>
            <person name="Howard J.C."/>
            <person name="Parkinson J."/>
            <person name="Roos D.S."/>
            <person name="Trees A.J."/>
            <person name="Berriman M."/>
            <person name="Pain A."/>
            <person name="Wastling J.M."/>
        </authorList>
    </citation>
    <scope>NUCLEOTIDE SEQUENCE [LARGE SCALE GENOMIC DNA]</scope>
    <source>
        <strain evidence="5">Liverpool</strain>
    </source>
</reference>
<dbReference type="EMBL" id="LN714478">
    <property type="protein sequence ID" value="CEL65322.1"/>
    <property type="molecule type" value="Genomic_DNA"/>
</dbReference>
<feature type="region of interest" description="Disordered" evidence="2">
    <location>
        <begin position="613"/>
        <end position="644"/>
    </location>
</feature>
<name>F0V9U9_NEOCL</name>
<dbReference type="OrthoDB" id="333744at2759"/>
<feature type="compositionally biased region" description="Basic and acidic residues" evidence="2">
    <location>
        <begin position="619"/>
        <end position="628"/>
    </location>
</feature>
<feature type="compositionally biased region" description="Basic and acidic residues" evidence="2">
    <location>
        <begin position="2438"/>
        <end position="2447"/>
    </location>
</feature>
<organism evidence="3 5">
    <name type="scientific">Neospora caninum (strain Liverpool)</name>
    <dbReference type="NCBI Taxonomy" id="572307"/>
    <lineage>
        <taxon>Eukaryota</taxon>
        <taxon>Sar</taxon>
        <taxon>Alveolata</taxon>
        <taxon>Apicomplexa</taxon>
        <taxon>Conoidasida</taxon>
        <taxon>Coccidia</taxon>
        <taxon>Eucoccidiorida</taxon>
        <taxon>Eimeriorina</taxon>
        <taxon>Sarcocystidae</taxon>
        <taxon>Neospora</taxon>
    </lineage>
</organism>
<feature type="compositionally biased region" description="Basic and acidic residues" evidence="2">
    <location>
        <begin position="980"/>
        <end position="999"/>
    </location>
</feature>
<feature type="coiled-coil region" evidence="1">
    <location>
        <begin position="869"/>
        <end position="899"/>
    </location>
</feature>
<feature type="region of interest" description="Disordered" evidence="2">
    <location>
        <begin position="1476"/>
        <end position="1500"/>
    </location>
</feature>
<dbReference type="OMA" id="WGRMEER"/>
<feature type="compositionally biased region" description="Basic and acidic residues" evidence="2">
    <location>
        <begin position="2055"/>
        <end position="2099"/>
    </location>
</feature>
<feature type="region of interest" description="Disordered" evidence="2">
    <location>
        <begin position="395"/>
        <end position="414"/>
    </location>
</feature>
<evidence type="ECO:0000313" key="4">
    <source>
        <dbReference type="EMBL" id="CEL65322.1"/>
    </source>
</evidence>
<dbReference type="InParanoid" id="F0V9U9"/>
<feature type="region of interest" description="Disordered" evidence="2">
    <location>
        <begin position="2041"/>
        <end position="2450"/>
    </location>
</feature>
<feature type="compositionally biased region" description="Low complexity" evidence="2">
    <location>
        <begin position="395"/>
        <end position="409"/>
    </location>
</feature>
<feature type="region of interest" description="Disordered" evidence="2">
    <location>
        <begin position="1633"/>
        <end position="1653"/>
    </location>
</feature>
<feature type="region of interest" description="Disordered" evidence="2">
    <location>
        <begin position="1560"/>
        <end position="1619"/>
    </location>
</feature>
<evidence type="ECO:0000313" key="5">
    <source>
        <dbReference type="Proteomes" id="UP000007494"/>
    </source>
</evidence>
<evidence type="ECO:0000256" key="2">
    <source>
        <dbReference type="SAM" id="MobiDB-lite"/>
    </source>
</evidence>
<proteinExistence type="predicted"/>
<dbReference type="eggNOG" id="ENOG502SWJH">
    <property type="taxonomic scope" value="Eukaryota"/>
</dbReference>
<protein>
    <submittedName>
        <fullName evidence="3">Uncharacterized protein</fullName>
    </submittedName>
</protein>
<feature type="region of interest" description="Disordered" evidence="2">
    <location>
        <begin position="980"/>
        <end position="1005"/>
    </location>
</feature>
<feature type="compositionally biased region" description="Low complexity" evidence="2">
    <location>
        <begin position="427"/>
        <end position="442"/>
    </location>
</feature>
<keyword evidence="5" id="KW-1185">Reference proteome</keyword>
<feature type="compositionally biased region" description="Polar residues" evidence="2">
    <location>
        <begin position="2260"/>
        <end position="2270"/>
    </location>
</feature>
<feature type="region of interest" description="Disordered" evidence="2">
    <location>
        <begin position="296"/>
        <end position="321"/>
    </location>
</feature>
<feature type="compositionally biased region" description="Polar residues" evidence="2">
    <location>
        <begin position="1489"/>
        <end position="1498"/>
    </location>
</feature>
<feature type="compositionally biased region" description="Low complexity" evidence="2">
    <location>
        <begin position="2406"/>
        <end position="2431"/>
    </location>
</feature>
<dbReference type="VEuPathDB" id="ToxoDB:NCLIV_011780"/>
<dbReference type="EMBL" id="FR823384">
    <property type="protein sequence ID" value="CBZ50711.1"/>
    <property type="molecule type" value="Genomic_DNA"/>
</dbReference>
<feature type="compositionally biased region" description="Low complexity" evidence="2">
    <location>
        <begin position="533"/>
        <end position="553"/>
    </location>
</feature>
<reference evidence="4" key="4">
    <citation type="journal article" date="2015" name="PLoS ONE">
        <title>Comprehensive Evaluation of Toxoplasma gondii VEG and Neospora caninum LIV Genomes with Tachyzoite Stage Transcriptome and Proteome Defines Novel Transcript Features.</title>
        <authorList>
            <person name="Ramaprasad A."/>
            <person name="Mourier T."/>
            <person name="Naeem R."/>
            <person name="Malas T.B."/>
            <person name="Moussa E."/>
            <person name="Panigrahi A."/>
            <person name="Vermont S.J."/>
            <person name="Otto T.D."/>
            <person name="Wastling J."/>
            <person name="Pain A."/>
        </authorList>
    </citation>
    <scope>NUCLEOTIDE SEQUENCE</scope>
    <source>
        <strain evidence="4">Liverpool</strain>
    </source>
</reference>
<feature type="region of interest" description="Disordered" evidence="2">
    <location>
        <begin position="531"/>
        <end position="560"/>
    </location>
</feature>
<feature type="compositionally biased region" description="Pro residues" evidence="2">
    <location>
        <begin position="443"/>
        <end position="455"/>
    </location>
</feature>
<feature type="compositionally biased region" description="Basic and acidic residues" evidence="2">
    <location>
        <begin position="2352"/>
        <end position="2362"/>
    </location>
</feature>
<feature type="compositionally biased region" description="Low complexity" evidence="2">
    <location>
        <begin position="2297"/>
        <end position="2306"/>
    </location>
</feature>
<feature type="compositionally biased region" description="Basic and acidic residues" evidence="2">
    <location>
        <begin position="2175"/>
        <end position="2190"/>
    </location>
</feature>
<evidence type="ECO:0000256" key="1">
    <source>
        <dbReference type="SAM" id="Coils"/>
    </source>
</evidence>
<reference evidence="3" key="2">
    <citation type="submission" date="2011-03" db="EMBL/GenBank/DDBJ databases">
        <title>Comparative genomics and transcriptomics of Neospora caninum and Toxoplasma gondii.</title>
        <authorList>
            <person name="Reid A.J."/>
            <person name="Sohal A."/>
            <person name="Harris D."/>
            <person name="Quail M."/>
            <person name="Sanders M."/>
            <person name="Berriman M."/>
            <person name="Wastling J.M."/>
            <person name="Pain A."/>
        </authorList>
    </citation>
    <scope>NUCLEOTIDE SEQUENCE</scope>
    <source>
        <strain evidence="3">Liverpool</strain>
    </source>
</reference>
<dbReference type="RefSeq" id="XP_003880744.1">
    <property type="nucleotide sequence ID" value="XM_003880695.1"/>
</dbReference>
<feature type="region of interest" description="Disordered" evidence="2">
    <location>
        <begin position="1067"/>
        <end position="1087"/>
    </location>
</feature>
<gene>
    <name evidence="4" type="ORF">BN1204_011780</name>
    <name evidence="3" type="ORF">NCLIV_011780</name>
</gene>
<feature type="compositionally biased region" description="Basic and acidic residues" evidence="2">
    <location>
        <begin position="2214"/>
        <end position="2249"/>
    </location>
</feature>
<evidence type="ECO:0000313" key="3">
    <source>
        <dbReference type="EMBL" id="CBZ50711.1"/>
    </source>
</evidence>
<dbReference type="GeneID" id="13441740"/>
<sequence length="2474" mass="265925">MASVAGFFFQSLNKSLVQVLLQKLGTRFLKYVNADLEKAAVGGLMDHFCLENVTLNLSQINSDLAVHHVPLQLASGSIAKVEINLYLAHSQLHIILTGLHVLALPSAACFLSDAASRPAFHPSSGPPSRSATHAYAADTSSLPASAERADSVAREIYDNQVEKVRSHIRVCTHRLFQEAVKKYLERLQRLVRQLRLQLREKAAAGGSDEVLTAAIDRHVDESKRLQLYLQAIAQEEAEGQPFLQWVLRYMPNIKIRFDGIHVHYDDVRGTLSHPVRCGVKIARLLLQPQPGTWQFLWPDDEETAPKTGGRRPQVGKNTASGDASNVFLDFLEGERGDGSAPTAESPPSAAGGQTSASFSGSKDLTYAISIEGFGIYWEDACATVAATAAAAGTASARTPAPTPGTASPAFDSSSLVRSPQELADVLSSSLSSGASPGDASSSPPGPGRSPIPTRPLPVRRGGASASGASTVADEKAFADSAGCRTDESFFPPGGAEDVFFRRWLIRPVSLQAQLGLHNASAAQTVSSGGVGDGLAAPSASPGDASTASGSSPTGPGGGAASRQNLNLKLLGRIEGGLEVEIDEGMVMGVSVFLERLRHQARLRSVRLYRPNMRPRCSRRRQERERRGDGSGSDGEGPEPYGLRGSKDKNTCKLWWIYAFQYVKRVRRERPTRGLLAPAGEAPPRNYWGRMEERIAHMKRYMRIAKRYMLEQRMQRLLSSSRAAGASASGPPSSFPAETDVSPSALPFALTSPPASLLSLSCPFLGNVASSFSSAAAASSGLPYTTAEEHLVDFFAHFWAERQAQLRRQEARGGGSAGGSRFPASDEDSDASFVVGILARRPHWAVAQWHMLAAAELDAAEKALLKTRSVASQKEEQKAVAVLLAQLEQEQLRLVHAQQRRLLAAHLEPDGSRQNAAALAQVQLQESEQAQAVHRVQAKIQELLQPYREAVLDYFDTVPSFVRLAREAVSKLFDLRNLQEEGPDRDSTLKRQEAGEDYREAAQQLQRSPSWSLSRERMLCWAEFYRNYTTVFPLTDCVLVDVNELQQLAHQQQETVLSLAESTRLPVKRAERRAPARQPSEEGVAPSRAVPPVPALLQQVLEGSAFRVPSALRNLLLGVLVRRLSVRIAPRAAGLVPCSARLPLLQARLEEQQRSRTLQWIELECVDTAVRLQTYEELSLSACMRRCDILHVRGTRAPSRPGGTAGGCRERSGDERRVVAAGQLHAEARHVLLRCACAERNGQAETVTRTNSPWASPRSEGSSATLSSSVASVSPSLQVRCPLSVPETGVSGRREARRECRDIADALVHPENEGESWRESGGADVRVQRSLRAAESDSALGAIGHAGGTSRTVQLKHAFQRGVTSTQRLQQRISKKWIWFHAKLLTLPLLQTQSRLGVPLFFHCAFQGQHVQVAGTTQQLQFLYEDLWRLWTVFVYAALGCKREDGVRQGSIQSSGRLEFYSTLLAQYSAHNRHVARTRRGAKEDGKPTPMSTGAFSSSLKREGSPISLQFLVERIVACVQEPSSGAPPGSTVSASVLAPVASELAEPLAARAHASAEALDSVDSLPSEGSPADSRDASFSRTAPSPFSSISSARTSSRSSSRRGSGLPSCASPASEDTPQYFSIPSFPVLAEAPRTSEPKSGAASWAPTPRKPRLVGRTEQESLLRDWHTVASALPLVHVFCRVKFPSVEVSLLDEPNFVSLRAATDNGGAAQRPPPAGAELDVFAFSSAVAHYEDRRGKRPNVPDVNGALEPCIVSITSFGGKQQLTPIPQHRRLESYGSGPSRLEARLDAKTRSTATTFTFSLPSQTLFFSLGTGGQFRSGEDARGKSPDLAPRLLFALSPFLQASTSSVLAFLSSFSIVSALVREKLGLYQLFQQLLSPSAFEHAPDNLLALIQRQVLLPSAPSGFHPLASTSRGVASYHAGGSKSDCFVSLRSIPVRGGSDEASASLASSCVRLGAAGGFRPSAGSGRAREAAFEELGFLHAVREKSDEDGRLREDSAVSCSEAGKRDATLWLHLLESSLAPLPSFPSPCGLSGPRLVHDRCSSESEGEDACEREITPTGPRREHTSPRTKKCGVEGRRQRLGRERADRDEEKSSRLTCPVPQVRLDDDGGCPSEAFLSHSEAEPDSETQGDAREATEDDGIATPERGRLTSGELAGDDAQVRSVSAAPPGERDAYPEGDAQKGDTQEDASSRQASGDLPPFPLPQTARAAERPAEATERETRESSRASQKADEESRSSDKREEGAELQGCLASGTELQPDSSRPTGTCGPASSALSPRFREGTRGDAGAGAGSVSPAVEASSKAKDDQELATLSLSPPSAGAESRHELLSASQPGEDGRQTPPESICRARAEAHADQARSGSRDSSSCSEASVSSSSKRLSNVLLRVGRKQTPSQQPPSTPSSFSSSSSSSSSSSAFGSRRPSPFRAGVFRAESGEGQREGALDSSEVIRGIRGVKAGKKSHPFKLFNG</sequence>
<dbReference type="Proteomes" id="UP000007494">
    <property type="component" value="Chromosome IV"/>
</dbReference>